<evidence type="ECO:0000256" key="4">
    <source>
        <dbReference type="ARBA" id="ARBA00022679"/>
    </source>
</evidence>
<dbReference type="RefSeq" id="WP_034795754.1">
    <property type="nucleotide sequence ID" value="NZ_AWFF01000035.1"/>
</dbReference>
<dbReference type="Gene3D" id="1.10.155.10">
    <property type="entry name" value="Chemotaxis receptor methyltransferase CheR, N-terminal domain"/>
    <property type="match status" value="1"/>
</dbReference>
<dbReference type="AlphaFoldDB" id="A0A062UDT4"/>
<evidence type="ECO:0000256" key="5">
    <source>
        <dbReference type="ARBA" id="ARBA00022691"/>
    </source>
</evidence>
<dbReference type="EC" id="2.1.1.80" evidence="2"/>
<reference evidence="7 8" key="1">
    <citation type="journal article" date="2014" name="Antonie Van Leeuwenhoek">
        <title>Hyphomonas beringensis sp. nov. and Hyphomonas chukchiensis sp. nov., isolated from surface seawater of the Bering Sea and Chukchi Sea.</title>
        <authorList>
            <person name="Li C."/>
            <person name="Lai Q."/>
            <person name="Li G."/>
            <person name="Dong C."/>
            <person name="Wang J."/>
            <person name="Liao Y."/>
            <person name="Shao Z."/>
        </authorList>
    </citation>
    <scope>NUCLEOTIDE SEQUENCE [LARGE SCALE GENOMIC DNA]</scope>
    <source>
        <strain evidence="7 8">25B14_1</strain>
    </source>
</reference>
<dbReference type="Gene3D" id="3.40.50.150">
    <property type="entry name" value="Vaccinia Virus protein VP39"/>
    <property type="match status" value="1"/>
</dbReference>
<dbReference type="Proteomes" id="UP000027037">
    <property type="component" value="Unassembled WGS sequence"/>
</dbReference>
<dbReference type="SUPFAM" id="SSF53335">
    <property type="entry name" value="S-adenosyl-L-methionine-dependent methyltransferases"/>
    <property type="match status" value="1"/>
</dbReference>
<gene>
    <name evidence="7" type="ORF">HY29_13730</name>
</gene>
<keyword evidence="3" id="KW-0489">Methyltransferase</keyword>
<dbReference type="PRINTS" id="PR00996">
    <property type="entry name" value="CHERMTFRASE"/>
</dbReference>
<evidence type="ECO:0000256" key="2">
    <source>
        <dbReference type="ARBA" id="ARBA00012534"/>
    </source>
</evidence>
<dbReference type="GO" id="GO:0008983">
    <property type="term" value="F:protein-glutamate O-methyltransferase activity"/>
    <property type="evidence" value="ECO:0007669"/>
    <property type="project" value="UniProtKB-EC"/>
</dbReference>
<dbReference type="Pfam" id="PF01739">
    <property type="entry name" value="CheR"/>
    <property type="match status" value="1"/>
</dbReference>
<proteinExistence type="predicted"/>
<dbReference type="OrthoDB" id="9816309at2"/>
<dbReference type="InterPro" id="IPR050903">
    <property type="entry name" value="Bact_Chemotaxis_MeTrfase"/>
</dbReference>
<keyword evidence="8" id="KW-1185">Reference proteome</keyword>
<keyword evidence="5" id="KW-0949">S-adenosyl-L-methionine</keyword>
<dbReference type="EMBL" id="AWFF01000035">
    <property type="protein sequence ID" value="KCZ54734.1"/>
    <property type="molecule type" value="Genomic_DNA"/>
</dbReference>
<dbReference type="PROSITE" id="PS50123">
    <property type="entry name" value="CHER"/>
    <property type="match status" value="1"/>
</dbReference>
<dbReference type="InterPro" id="IPR022642">
    <property type="entry name" value="CheR_C"/>
</dbReference>
<comment type="catalytic activity">
    <reaction evidence="1">
        <text>L-glutamyl-[protein] + S-adenosyl-L-methionine = [protein]-L-glutamate 5-O-methyl ester + S-adenosyl-L-homocysteine</text>
        <dbReference type="Rhea" id="RHEA:24452"/>
        <dbReference type="Rhea" id="RHEA-COMP:10208"/>
        <dbReference type="Rhea" id="RHEA-COMP:10311"/>
        <dbReference type="ChEBI" id="CHEBI:29973"/>
        <dbReference type="ChEBI" id="CHEBI:57856"/>
        <dbReference type="ChEBI" id="CHEBI:59789"/>
        <dbReference type="ChEBI" id="CHEBI:82795"/>
        <dbReference type="EC" id="2.1.1.80"/>
    </reaction>
</comment>
<dbReference type="InterPro" id="IPR000780">
    <property type="entry name" value="CheR_MeTrfase"/>
</dbReference>
<dbReference type="SUPFAM" id="SSF47757">
    <property type="entry name" value="Chemotaxis receptor methyltransferase CheR, N-terminal domain"/>
    <property type="match status" value="1"/>
</dbReference>
<dbReference type="InterPro" id="IPR029063">
    <property type="entry name" value="SAM-dependent_MTases_sf"/>
</dbReference>
<organism evidence="7 8">
    <name type="scientific">Hyphomonas beringensis</name>
    <dbReference type="NCBI Taxonomy" id="1280946"/>
    <lineage>
        <taxon>Bacteria</taxon>
        <taxon>Pseudomonadati</taxon>
        <taxon>Pseudomonadota</taxon>
        <taxon>Alphaproteobacteria</taxon>
        <taxon>Hyphomonadales</taxon>
        <taxon>Hyphomonadaceae</taxon>
        <taxon>Hyphomonas</taxon>
    </lineage>
</organism>
<feature type="domain" description="CheR-type methyltransferase" evidence="6">
    <location>
        <begin position="1"/>
        <end position="264"/>
    </location>
</feature>
<keyword evidence="4" id="KW-0808">Transferase</keyword>
<dbReference type="PANTHER" id="PTHR24422">
    <property type="entry name" value="CHEMOTAXIS PROTEIN METHYLTRANSFERASE"/>
    <property type="match status" value="1"/>
</dbReference>
<evidence type="ECO:0000259" key="6">
    <source>
        <dbReference type="PROSITE" id="PS50123"/>
    </source>
</evidence>
<name>A0A062UDT4_9PROT</name>
<evidence type="ECO:0000313" key="7">
    <source>
        <dbReference type="EMBL" id="KCZ54734.1"/>
    </source>
</evidence>
<dbReference type="SMART" id="SM00138">
    <property type="entry name" value="MeTrc"/>
    <property type="match status" value="1"/>
</dbReference>
<evidence type="ECO:0000313" key="8">
    <source>
        <dbReference type="Proteomes" id="UP000027037"/>
    </source>
</evidence>
<comment type="caution">
    <text evidence="7">The sequence shown here is derived from an EMBL/GenBank/DDBJ whole genome shotgun (WGS) entry which is preliminary data.</text>
</comment>
<accession>A0A062UDT4</accession>
<dbReference type="GO" id="GO:0032259">
    <property type="term" value="P:methylation"/>
    <property type="evidence" value="ECO:0007669"/>
    <property type="project" value="UniProtKB-KW"/>
</dbReference>
<evidence type="ECO:0000256" key="1">
    <source>
        <dbReference type="ARBA" id="ARBA00001541"/>
    </source>
</evidence>
<dbReference type="PANTHER" id="PTHR24422:SF21">
    <property type="entry name" value="CHEMOTAXIS PROTEIN METHYLTRANSFERASE 1"/>
    <property type="match status" value="1"/>
</dbReference>
<dbReference type="InterPro" id="IPR036804">
    <property type="entry name" value="CheR_N_sf"/>
</dbReference>
<dbReference type="STRING" id="1280946.HY29_13730"/>
<dbReference type="eggNOG" id="COG1352">
    <property type="taxonomic scope" value="Bacteria"/>
</dbReference>
<sequence>MQEEVFNELADLALKSSGQAIPKSKSYLIEARLAPIARREGFGSMADLVHCLKSRANPIFAAEIAAALVSKDTWFFRDRDCLQRVVEDVLPKRLKASNTGRLKVWCAGGSTGQEAYSLAILLEDEMPPALRGAKIELLSTDICKVVTEKARIGRFGHYEVQRGLSIRRLIKHFTRLETGQWELSEDLRSRVSFRQHNLLESAHGLGKFDVVLCRNVLSGMAKPARKRVVESIAEQMMPGAMLLLGSGENLIGITDKLEPARDFRGGWVAAGTANAEASAA</sequence>
<evidence type="ECO:0000256" key="3">
    <source>
        <dbReference type="ARBA" id="ARBA00022603"/>
    </source>
</evidence>
<dbReference type="PATRIC" id="fig|1280946.3.peg.1758"/>
<protein>
    <recommendedName>
        <fullName evidence="2">protein-glutamate O-methyltransferase</fullName>
        <ecNumber evidence="2">2.1.1.80</ecNumber>
    </recommendedName>
</protein>